<dbReference type="SUPFAM" id="SSF48317">
    <property type="entry name" value="Acid phosphatase/Vanadium-dependent haloperoxidase"/>
    <property type="match status" value="1"/>
</dbReference>
<feature type="signal peptide" evidence="3">
    <location>
        <begin position="1"/>
        <end position="34"/>
    </location>
</feature>
<dbReference type="NCBIfam" id="TIGR02601">
    <property type="entry name" value="autotrns_rpt"/>
    <property type="match status" value="1"/>
</dbReference>
<organism evidence="5 6">
    <name type="scientific">Microbacterium hatanonis</name>
    <dbReference type="NCBI Taxonomy" id="404366"/>
    <lineage>
        <taxon>Bacteria</taxon>
        <taxon>Bacillati</taxon>
        <taxon>Actinomycetota</taxon>
        <taxon>Actinomycetes</taxon>
        <taxon>Micrococcales</taxon>
        <taxon>Microbacteriaceae</taxon>
        <taxon>Microbacterium</taxon>
    </lineage>
</organism>
<dbReference type="InterPro" id="IPR013425">
    <property type="entry name" value="Autotrns_rpt"/>
</dbReference>
<dbReference type="InterPro" id="IPR000326">
    <property type="entry name" value="PAP2/HPO"/>
</dbReference>
<evidence type="ECO:0000256" key="2">
    <source>
        <dbReference type="SAM" id="Phobius"/>
    </source>
</evidence>
<dbReference type="InterPro" id="IPR036938">
    <property type="entry name" value="PAP2/HPO_sf"/>
</dbReference>
<comment type="caution">
    <text evidence="5">The sequence shown here is derived from an EMBL/GenBank/DDBJ whole genome shotgun (WGS) entry which is preliminary data.</text>
</comment>
<keyword evidence="6" id="KW-1185">Reference proteome</keyword>
<dbReference type="GO" id="GO:0030288">
    <property type="term" value="C:outer membrane-bounded periplasmic space"/>
    <property type="evidence" value="ECO:0007669"/>
    <property type="project" value="InterPro"/>
</dbReference>
<dbReference type="Gene3D" id="2.60.40.2700">
    <property type="match status" value="1"/>
</dbReference>
<evidence type="ECO:0000256" key="3">
    <source>
        <dbReference type="SAM" id="SignalP"/>
    </source>
</evidence>
<feature type="domain" description="Phosphatidic acid phosphatase type 2/haloperoxidase" evidence="4">
    <location>
        <begin position="200"/>
        <end position="317"/>
    </location>
</feature>
<dbReference type="InterPro" id="IPR011050">
    <property type="entry name" value="Pectin_lyase_fold/virulence"/>
</dbReference>
<keyword evidence="2" id="KW-1133">Transmembrane helix</keyword>
<proteinExistence type="predicted"/>
<dbReference type="RefSeq" id="WP_147895583.1">
    <property type="nucleotide sequence ID" value="NZ_BAAANR010000001.1"/>
</dbReference>
<dbReference type="Gene3D" id="1.20.144.10">
    <property type="entry name" value="Phosphatidic acid phosphatase type 2/haloperoxidase"/>
    <property type="match status" value="1"/>
</dbReference>
<dbReference type="SMART" id="SM00014">
    <property type="entry name" value="acidPPc"/>
    <property type="match status" value="1"/>
</dbReference>
<protein>
    <submittedName>
        <fullName evidence="5">Phosphatase PAP2 family protein</fullName>
    </submittedName>
</protein>
<dbReference type="AlphaFoldDB" id="A0A5C8HYW5"/>
<sequence length="766" mass="79275">MNAPIARHERRFRVALATALTAALACGIAAPAHAEPADSITPVPDAWGRYFVDSWNTNESANRTPETNAAIGLLSPMLQYWTPEDSPTAEFDANGKFLPESVGTVKNRTVLDANIAESARITRTRTPEQAIAAYLTDRRNQNYSAIAGLGPYAAEFRTGTNAGTSIPDEIPADATTVKYDDAGNSNRTWADTGTTYGAMVELVNTFRASSASTNPSKAYYNYARPFRWSDDVHVLPTLEPAKKSDAEWKDDGGYPSGHTNAGWLATYALAYATPERFQELLTSGSEIGNTRIVAGMHSPADVIGGRMMSTAVAAAALNNPVNAELKQRALDAAAALLETTPAADDAFADGEANEALYAERLTYGLPRVGDTTLPVAVPKGAEVLLETRQPYLTADQRRWVLQSTGLESGYALLDDAEGWGRLNLYAAADGYSAFVEDVTVDMDAADGGFSAADTWSNDIEGPGALTKTGTGSLTLAGDNSYTGDTIVEGGELVASSATALGAGSLTVDDAIVSETATAPVVVAGDLTVGTGGELRLTVDSAEPALRVAGDIDVDGSLTVTVADGFVPADDVVIATYAGSAPAIDEDAVRFTGLPAGYTPTLEARDGVLRLINATPALEALTAGTPSIHGAPVVGDPLTLTPGTWGPAPVQLSYQWYRGSEVISGATGLAYTPVEADLGQRLSATVTGTKAGFASLSLRADASGVVTAGSPTASPTPTVRATPPASGALAATGAEAPALLPIVALGILALGAAFVAVRVRVTRSRRS</sequence>
<keyword evidence="2" id="KW-0812">Transmembrane</keyword>
<evidence type="ECO:0000313" key="6">
    <source>
        <dbReference type="Proteomes" id="UP000321034"/>
    </source>
</evidence>
<dbReference type="Pfam" id="PF01569">
    <property type="entry name" value="PAP2"/>
    <property type="match status" value="1"/>
</dbReference>
<dbReference type="Pfam" id="PF12951">
    <property type="entry name" value="PATR"/>
    <property type="match status" value="1"/>
</dbReference>
<evidence type="ECO:0000256" key="1">
    <source>
        <dbReference type="ARBA" id="ARBA00022729"/>
    </source>
</evidence>
<gene>
    <name evidence="5" type="ORF">FVP77_16410</name>
</gene>
<dbReference type="GO" id="GO:0003993">
    <property type="term" value="F:acid phosphatase activity"/>
    <property type="evidence" value="ECO:0007669"/>
    <property type="project" value="InterPro"/>
</dbReference>
<dbReference type="CDD" id="cd03397">
    <property type="entry name" value="PAP2_acid_phosphatase"/>
    <property type="match status" value="1"/>
</dbReference>
<reference evidence="5 6" key="1">
    <citation type="submission" date="2019-08" db="EMBL/GenBank/DDBJ databases">
        <authorList>
            <person name="Dong K."/>
        </authorList>
    </citation>
    <scope>NUCLEOTIDE SEQUENCE [LARGE SCALE GENOMIC DNA]</scope>
    <source>
        <strain evidence="5 6">JCM14558</strain>
    </source>
</reference>
<accession>A0A5C8HYW5</accession>
<keyword evidence="1 3" id="KW-0732">Signal</keyword>
<dbReference type="EMBL" id="VRSV01000002">
    <property type="protein sequence ID" value="TXK10412.1"/>
    <property type="molecule type" value="Genomic_DNA"/>
</dbReference>
<dbReference type="SUPFAM" id="SSF51126">
    <property type="entry name" value="Pectin lyase-like"/>
    <property type="match status" value="1"/>
</dbReference>
<dbReference type="OrthoDB" id="9805301at2"/>
<feature type="chain" id="PRO_5022702907" evidence="3">
    <location>
        <begin position="35"/>
        <end position="766"/>
    </location>
</feature>
<evidence type="ECO:0000259" key="4">
    <source>
        <dbReference type="SMART" id="SM00014"/>
    </source>
</evidence>
<name>A0A5C8HYW5_9MICO</name>
<dbReference type="PROSITE" id="PS51257">
    <property type="entry name" value="PROKAR_LIPOPROTEIN"/>
    <property type="match status" value="1"/>
</dbReference>
<dbReference type="InterPro" id="IPR001011">
    <property type="entry name" value="Acid_Pase_classA_bac"/>
</dbReference>
<feature type="transmembrane region" description="Helical" evidence="2">
    <location>
        <begin position="737"/>
        <end position="756"/>
    </location>
</feature>
<keyword evidence="2" id="KW-0472">Membrane</keyword>
<evidence type="ECO:0000313" key="5">
    <source>
        <dbReference type="EMBL" id="TXK10412.1"/>
    </source>
</evidence>
<dbReference type="Proteomes" id="UP000321034">
    <property type="component" value="Unassembled WGS sequence"/>
</dbReference>